<comment type="caution">
    <text evidence="1">The sequence shown here is derived from an EMBL/GenBank/DDBJ whole genome shotgun (WGS) entry which is preliminary data.</text>
</comment>
<evidence type="ECO:0000313" key="2">
    <source>
        <dbReference type="Proteomes" id="UP000279457"/>
    </source>
</evidence>
<dbReference type="AlphaFoldDB" id="A0A3N6S1L7"/>
<sequence>MKALTPKQLSGQFGKKLATLAKSISGATDWLESARENAPRLDMEADRLHIRLMRQRNKVGYLTEAAAKECAIGFFGLSQAGKSYLISALAASEKGRMEIALGGTTLDYRQLNPQQQTGTMVLRISGQQARIDNEWPVRLTLLSEGELVAIIADMYARRDDTPSFLLDEQQITERLKATAMYRQNQPTGGISDNQVVALWDRLATVKRCCDKALESHFWPQAVEMAPLLGVDDRARLFSLLWGEDRALSNLYRQLAHVLHHVSGAAVVLAPQSTLEDPALSVLSSHSLRHFNTATDRVIQVIPQQNNRSLKPVNLALSELTLLSREVLLPLYSAPRESLFEQVDLLDYPGFEEPAALPDNSQHTLALRFLTAKRPFLLTRTADHYDVSLLMVCSASSQRADTRVVGRALENWVKKNQGENSQIRRQRKPGLIWALTPYDQRILQGQNHDAAVQRFVGTPGDAWGSMLAMDDKGVKRMAGWLTNEVRRETRLEFLQEQANEIRRELADNLLGRWYLASEKEEPQARLRIAAALLKALQARTGVHGELLERLLPDRETLRHLFLQRRSPTLSVQGTEHALTEDDPFGIGISIDLLSDEPVPGLLNPEENLIEEKPGATFPRQVYHHWVNMLRQLPDRSVLLELLGVSKPTLEMLTEELVTASIRLDIESALVKMLTDDAAPGTPAEMIADRQVTRALSVLGDFVAWLGFQNQPESQRPESKINRGQPIFARPETQSASLGPGQRLTKLALKPNNHAACYIYDWLVGLNDMIVQNAGYSAAGEIDGEHRERLAALLRQIGR</sequence>
<keyword evidence="2" id="KW-1185">Reference proteome</keyword>
<organism evidence="1 2">
    <name type="scientific">Erwinia psidii</name>
    <dbReference type="NCBI Taxonomy" id="69224"/>
    <lineage>
        <taxon>Bacteria</taxon>
        <taxon>Pseudomonadati</taxon>
        <taxon>Pseudomonadota</taxon>
        <taxon>Gammaproteobacteria</taxon>
        <taxon>Enterobacterales</taxon>
        <taxon>Erwiniaceae</taxon>
        <taxon>Erwinia</taxon>
    </lineage>
</organism>
<dbReference type="PIRSF" id="PIRSF034586">
    <property type="entry name" value="Vir_effector_SfrC"/>
    <property type="match status" value="1"/>
</dbReference>
<dbReference type="Proteomes" id="UP000279457">
    <property type="component" value="Unassembled WGS sequence"/>
</dbReference>
<reference evidence="1 2" key="1">
    <citation type="submission" date="2018-10" db="EMBL/GenBank/DDBJ databases">
        <title>Draft genome sequence for the type isolate of Erwinia psidii, agent causal of bacterial blight in guava (Psidium guajava) and wilt and die-back of Eucalyptus spp.</title>
        <authorList>
            <person name="Hermenegildo P.S."/>
            <person name="Santos S.A."/>
            <person name="Guimaraes L.M.S."/>
            <person name="Vidigal P.M.P."/>
            <person name="Pereira I.C."/>
            <person name="Badel J.L."/>
            <person name="Alfenas-Zerbini P."/>
            <person name="Ferreira M.A.S.V."/>
            <person name="Alfenas A.C."/>
        </authorList>
    </citation>
    <scope>NUCLEOTIDE SEQUENCE [LARGE SCALE GENOMIC DNA]</scope>
    <source>
        <strain evidence="1 2">IBSBF 435</strain>
    </source>
</reference>
<protein>
    <submittedName>
        <fullName evidence="1">Virulence factor</fullName>
    </submittedName>
</protein>
<dbReference type="OrthoDB" id="1060501at2"/>
<dbReference type="EMBL" id="RHHM01000005">
    <property type="protein sequence ID" value="RQM38717.1"/>
    <property type="molecule type" value="Genomic_DNA"/>
</dbReference>
<gene>
    <name evidence="1" type="ORF">EB241_08505</name>
</gene>
<dbReference type="Pfam" id="PF10139">
    <property type="entry name" value="Virul_Fac"/>
    <property type="match status" value="2"/>
</dbReference>
<dbReference type="InterPro" id="IPR017030">
    <property type="entry name" value="Vir_effector_SfrC"/>
</dbReference>
<name>A0A3N6S1L7_9GAMM</name>
<dbReference type="RefSeq" id="WP_124232721.1">
    <property type="nucleotide sequence ID" value="NZ_RHHM01000005.1"/>
</dbReference>
<proteinExistence type="predicted"/>
<evidence type="ECO:0000313" key="1">
    <source>
        <dbReference type="EMBL" id="RQM38717.1"/>
    </source>
</evidence>
<accession>A0A3N6S1L7</accession>